<keyword evidence="2 9" id="KW-0813">Transport</keyword>
<dbReference type="PANTHER" id="PTHR35011">
    <property type="entry name" value="2,3-DIKETO-L-GULONATE TRAP TRANSPORTER SMALL PERMEASE PROTEIN YIAM"/>
    <property type="match status" value="1"/>
</dbReference>
<evidence type="ECO:0000256" key="8">
    <source>
        <dbReference type="ARBA" id="ARBA00038436"/>
    </source>
</evidence>
<keyword evidence="4 9" id="KW-0997">Cell inner membrane</keyword>
<evidence type="ECO:0000256" key="6">
    <source>
        <dbReference type="ARBA" id="ARBA00022989"/>
    </source>
</evidence>
<sequence length="176" mass="19491">MRHSATKLFRIIYHHGVEALASAMFVIILGLSWVQVFRRYALDNPATWTEEVARLLLIWMTFLAAAAATRDQNHLAVDLVINRLPHAFKHLFNVFINLLVAAVGVVLCWQGAVIVELAMPDHSTSLGFSRGFFFLPTVVGGGLIMMYSVVNAIHHLGEVRRAGSHQKPDGMGCQSV</sequence>
<evidence type="ECO:0000256" key="1">
    <source>
        <dbReference type="ARBA" id="ARBA00004429"/>
    </source>
</evidence>
<dbReference type="PANTHER" id="PTHR35011:SF11">
    <property type="entry name" value="TRAP TRANSPORTER SMALL PERMEASE PROTEIN"/>
    <property type="match status" value="1"/>
</dbReference>
<dbReference type="RefSeq" id="WP_071472809.1">
    <property type="nucleotide sequence ID" value="NZ_MDKE01000022.1"/>
</dbReference>
<evidence type="ECO:0000256" key="9">
    <source>
        <dbReference type="RuleBase" id="RU369079"/>
    </source>
</evidence>
<gene>
    <name evidence="11" type="ORF">BFR47_02380</name>
</gene>
<dbReference type="GO" id="GO:0022857">
    <property type="term" value="F:transmembrane transporter activity"/>
    <property type="evidence" value="ECO:0007669"/>
    <property type="project" value="UniProtKB-UniRule"/>
</dbReference>
<evidence type="ECO:0000256" key="3">
    <source>
        <dbReference type="ARBA" id="ARBA00022475"/>
    </source>
</evidence>
<feature type="transmembrane region" description="Helical" evidence="9">
    <location>
        <begin position="52"/>
        <end position="69"/>
    </location>
</feature>
<dbReference type="InterPro" id="IPR055348">
    <property type="entry name" value="DctQ"/>
</dbReference>
<dbReference type="Pfam" id="PF04290">
    <property type="entry name" value="DctQ"/>
    <property type="match status" value="1"/>
</dbReference>
<comment type="subcellular location">
    <subcellularLocation>
        <location evidence="1 9">Cell inner membrane</location>
        <topology evidence="1 9">Multi-pass membrane protein</topology>
    </subcellularLocation>
</comment>
<evidence type="ECO:0000313" key="11">
    <source>
        <dbReference type="EMBL" id="OIN09141.1"/>
    </source>
</evidence>
<reference evidence="11 12" key="1">
    <citation type="submission" date="2016-07" db="EMBL/GenBank/DDBJ databases">
        <title>Draft Genome Sequence of Oceanisphaera psychrotolerans, isolated from coastal sediment samples.</title>
        <authorList>
            <person name="Zhuo S."/>
            <person name="Ruan Z."/>
        </authorList>
    </citation>
    <scope>NUCLEOTIDE SEQUENCE [LARGE SCALE GENOMIC DNA]</scope>
    <source>
        <strain evidence="11 12">LAM-WHM-ZC</strain>
    </source>
</reference>
<feature type="domain" description="Tripartite ATP-independent periplasmic transporters DctQ component" evidence="10">
    <location>
        <begin position="30"/>
        <end position="155"/>
    </location>
</feature>
<dbReference type="EMBL" id="MDKE01000022">
    <property type="protein sequence ID" value="OIN09141.1"/>
    <property type="molecule type" value="Genomic_DNA"/>
</dbReference>
<dbReference type="GO" id="GO:0005886">
    <property type="term" value="C:plasma membrane"/>
    <property type="evidence" value="ECO:0007669"/>
    <property type="project" value="UniProtKB-SubCell"/>
</dbReference>
<keyword evidence="5 9" id="KW-0812">Transmembrane</keyword>
<keyword evidence="7 9" id="KW-0472">Membrane</keyword>
<comment type="subunit">
    <text evidence="9">The complex comprises the extracytoplasmic solute receptor protein and the two transmembrane proteins.</text>
</comment>
<comment type="function">
    <text evidence="9">Part of the tripartite ATP-independent periplasmic (TRAP) transport system.</text>
</comment>
<feature type="transmembrane region" description="Helical" evidence="9">
    <location>
        <begin position="132"/>
        <end position="153"/>
    </location>
</feature>
<feature type="transmembrane region" description="Helical" evidence="9">
    <location>
        <begin position="90"/>
        <end position="112"/>
    </location>
</feature>
<evidence type="ECO:0000313" key="12">
    <source>
        <dbReference type="Proteomes" id="UP000243073"/>
    </source>
</evidence>
<protein>
    <recommendedName>
        <fullName evidence="9">TRAP transporter small permease protein</fullName>
    </recommendedName>
</protein>
<organism evidence="11 12">
    <name type="scientific">Oceanisphaera psychrotolerans</name>
    <dbReference type="NCBI Taxonomy" id="1414654"/>
    <lineage>
        <taxon>Bacteria</taxon>
        <taxon>Pseudomonadati</taxon>
        <taxon>Pseudomonadota</taxon>
        <taxon>Gammaproteobacteria</taxon>
        <taxon>Aeromonadales</taxon>
        <taxon>Aeromonadaceae</taxon>
        <taxon>Oceanisphaera</taxon>
    </lineage>
</organism>
<keyword evidence="12" id="KW-1185">Reference proteome</keyword>
<evidence type="ECO:0000256" key="2">
    <source>
        <dbReference type="ARBA" id="ARBA00022448"/>
    </source>
</evidence>
<evidence type="ECO:0000259" key="10">
    <source>
        <dbReference type="Pfam" id="PF04290"/>
    </source>
</evidence>
<evidence type="ECO:0000256" key="5">
    <source>
        <dbReference type="ARBA" id="ARBA00022692"/>
    </source>
</evidence>
<dbReference type="GO" id="GO:0015740">
    <property type="term" value="P:C4-dicarboxylate transport"/>
    <property type="evidence" value="ECO:0007669"/>
    <property type="project" value="TreeGrafter"/>
</dbReference>
<evidence type="ECO:0000256" key="4">
    <source>
        <dbReference type="ARBA" id="ARBA00022519"/>
    </source>
</evidence>
<evidence type="ECO:0000256" key="7">
    <source>
        <dbReference type="ARBA" id="ARBA00023136"/>
    </source>
</evidence>
<dbReference type="STRING" id="1414654.BFR47_02380"/>
<keyword evidence="3" id="KW-1003">Cell membrane</keyword>
<name>A0A1J4QDK7_9GAMM</name>
<proteinExistence type="inferred from homology"/>
<accession>A0A1J4QDK7</accession>
<comment type="caution">
    <text evidence="11">The sequence shown here is derived from an EMBL/GenBank/DDBJ whole genome shotgun (WGS) entry which is preliminary data.</text>
</comment>
<dbReference type="InterPro" id="IPR007387">
    <property type="entry name" value="TRAP_DctQ"/>
</dbReference>
<comment type="similarity">
    <text evidence="8 9">Belongs to the TRAP transporter small permease family.</text>
</comment>
<dbReference type="Proteomes" id="UP000243073">
    <property type="component" value="Unassembled WGS sequence"/>
</dbReference>
<dbReference type="AlphaFoldDB" id="A0A1J4QDK7"/>
<feature type="transmembrane region" description="Helical" evidence="9">
    <location>
        <begin position="12"/>
        <end position="32"/>
    </location>
</feature>
<keyword evidence="6 9" id="KW-1133">Transmembrane helix</keyword>